<sequence>MKQMLKDLLTAYKYGVKTLYYHNTRDGADDTQTDIQDDGCAGGLVRFKTG</sequence>
<gene>
    <name evidence="1" type="primary">nrdA_1</name>
    <name evidence="1" type="ORF">NCTC11421_01879</name>
</gene>
<name>A0A378VXM2_NEIGO</name>
<dbReference type="EC" id="1.17.4.1" evidence="1"/>
<organism evidence="1">
    <name type="scientific">Neisseria gonorrhoeae</name>
    <dbReference type="NCBI Taxonomy" id="485"/>
    <lineage>
        <taxon>Bacteria</taxon>
        <taxon>Pseudomonadati</taxon>
        <taxon>Pseudomonadota</taxon>
        <taxon>Betaproteobacteria</taxon>
        <taxon>Neisseriales</taxon>
        <taxon>Neisseriaceae</taxon>
        <taxon>Neisseria</taxon>
    </lineage>
</organism>
<dbReference type="AlphaFoldDB" id="A0A378VXM2"/>
<proteinExistence type="predicted"/>
<dbReference type="EMBL" id="UGRI01000001">
    <property type="protein sequence ID" value="SUA23889.1"/>
    <property type="molecule type" value="Genomic_DNA"/>
</dbReference>
<reference evidence="1" key="1">
    <citation type="submission" date="2018-06" db="EMBL/GenBank/DDBJ databases">
        <authorList>
            <consortium name="Pathogen Informatics"/>
            <person name="Doyle S."/>
        </authorList>
    </citation>
    <scope>NUCLEOTIDE SEQUENCE [LARGE SCALE GENOMIC DNA]</scope>
    <source>
        <strain evidence="1">NCTC11421</strain>
    </source>
</reference>
<accession>A0A378VXM2</accession>
<keyword evidence="1" id="KW-0560">Oxidoreductase</keyword>
<evidence type="ECO:0000313" key="1">
    <source>
        <dbReference type="EMBL" id="SUA23889.1"/>
    </source>
</evidence>
<protein>
    <submittedName>
        <fullName evidence="1">Ribonucleotide-diphosphate reductase subunit alpha</fullName>
        <ecNumber evidence="1">1.17.4.1</ecNumber>
    </submittedName>
</protein>
<dbReference type="GO" id="GO:0004748">
    <property type="term" value="F:ribonucleoside-diphosphate reductase activity, thioredoxin disulfide as acceptor"/>
    <property type="evidence" value="ECO:0007669"/>
    <property type="project" value="UniProtKB-EC"/>
</dbReference>